<keyword evidence="3" id="KW-1185">Reference proteome</keyword>
<feature type="compositionally biased region" description="Basic residues" evidence="1">
    <location>
        <begin position="381"/>
        <end position="390"/>
    </location>
</feature>
<protein>
    <submittedName>
        <fullName evidence="2">Uncharacterized protein</fullName>
    </submittedName>
</protein>
<evidence type="ECO:0000256" key="1">
    <source>
        <dbReference type="SAM" id="MobiDB-lite"/>
    </source>
</evidence>
<gene>
    <name evidence="2" type="ORF">PYCCODRAFT_1476830</name>
</gene>
<proteinExistence type="predicted"/>
<evidence type="ECO:0000313" key="2">
    <source>
        <dbReference type="EMBL" id="OSD03420.1"/>
    </source>
</evidence>
<name>A0A1Y2IQK5_TRAC3</name>
<feature type="compositionally biased region" description="Polar residues" evidence="1">
    <location>
        <begin position="365"/>
        <end position="380"/>
    </location>
</feature>
<feature type="compositionally biased region" description="Low complexity" evidence="1">
    <location>
        <begin position="447"/>
        <end position="460"/>
    </location>
</feature>
<accession>A0A1Y2IQK5</accession>
<dbReference type="Proteomes" id="UP000193067">
    <property type="component" value="Unassembled WGS sequence"/>
</dbReference>
<feature type="region of interest" description="Disordered" evidence="1">
    <location>
        <begin position="343"/>
        <end position="465"/>
    </location>
</feature>
<dbReference type="AlphaFoldDB" id="A0A1Y2IQK5"/>
<organism evidence="2 3">
    <name type="scientific">Trametes coccinea (strain BRFM310)</name>
    <name type="common">Pycnoporus coccineus</name>
    <dbReference type="NCBI Taxonomy" id="1353009"/>
    <lineage>
        <taxon>Eukaryota</taxon>
        <taxon>Fungi</taxon>
        <taxon>Dikarya</taxon>
        <taxon>Basidiomycota</taxon>
        <taxon>Agaricomycotina</taxon>
        <taxon>Agaricomycetes</taxon>
        <taxon>Polyporales</taxon>
        <taxon>Polyporaceae</taxon>
        <taxon>Trametes</taxon>
    </lineage>
</organism>
<dbReference type="OrthoDB" id="3226250at2759"/>
<reference evidence="2 3" key="1">
    <citation type="journal article" date="2015" name="Biotechnol. Biofuels">
        <title>Enhanced degradation of softwood versus hardwood by the white-rot fungus Pycnoporus coccineus.</title>
        <authorList>
            <person name="Couturier M."/>
            <person name="Navarro D."/>
            <person name="Chevret D."/>
            <person name="Henrissat B."/>
            <person name="Piumi F."/>
            <person name="Ruiz-Duenas F.J."/>
            <person name="Martinez A.T."/>
            <person name="Grigoriev I.V."/>
            <person name="Riley R."/>
            <person name="Lipzen A."/>
            <person name="Berrin J.G."/>
            <person name="Master E.R."/>
            <person name="Rosso M.N."/>
        </authorList>
    </citation>
    <scope>NUCLEOTIDE SEQUENCE [LARGE SCALE GENOMIC DNA]</scope>
    <source>
        <strain evidence="2 3">BRFM310</strain>
    </source>
</reference>
<dbReference type="EMBL" id="KZ084100">
    <property type="protein sequence ID" value="OSD03420.1"/>
    <property type="molecule type" value="Genomic_DNA"/>
</dbReference>
<feature type="compositionally biased region" description="Low complexity" evidence="1">
    <location>
        <begin position="391"/>
        <end position="411"/>
    </location>
</feature>
<evidence type="ECO:0000313" key="3">
    <source>
        <dbReference type="Proteomes" id="UP000193067"/>
    </source>
</evidence>
<sequence length="593" mass="67128">MPPGLRGITLRELVEEPFGPYREEHVLTAACKGTTVKHPVSLRRLILECDRKYTGLDESEPCQPGHDQNHFADHQVRFRGILEIQSLSWLTDVAIEAIEQELRARDVRVRTAQGAQASSSSLSLRRMYDPTPGFNGGQLKIKVEIQGVKHLPAVYLTSTYVPNGLLIVSQGQNRRYAVDTMHILSYKRSALYLSRYRVMQVLKDLLALDARSNHWTNNKTPLAVRTPDWFVDLYLTHMAYAGKARRHRPVYDSDDSDIEPGSAGRLRRGREHTLRHVSRAEILSLFAMHAEWLVQQVANMRMNKWLDVDVWKAWLVTVRYMRKQAAREGSTWGVWEGAEVSLDDEDDDEVPVVAPPASRAKAIQRTRTSPASLGPSSTRRSLPRSKKRGSATRPASRASGSTSASSRSTPAFAGRSALHRSPSPDLTAPRSYYDPDFSPASTPPGSPSSSSSGLPSRSPSPVDPDLAARIHSDFFVPPQPNAALKWVCPVAGCNYLIDLLDLTEENLDNEEITEDEKRRLRAKTWNVREDFVRESFGYMVDKHFYQHLDEWDIKLEWDGKRAEASWKHPRRTDGRLRKVKVDNRRPVIKQEDS</sequence>